<evidence type="ECO:0000256" key="2">
    <source>
        <dbReference type="SAM" id="MobiDB-lite"/>
    </source>
</evidence>
<evidence type="ECO:0000313" key="5">
    <source>
        <dbReference type="Proteomes" id="UP000553632"/>
    </source>
</evidence>
<feature type="coiled-coil region" evidence="1">
    <location>
        <begin position="53"/>
        <end position="80"/>
    </location>
</feature>
<keyword evidence="5" id="KW-1185">Reference proteome</keyword>
<dbReference type="PANTHER" id="PTHR31184">
    <property type="entry name" value="HUNTINGTIN-INTERACTING PROTEIN K FAMILY MEMBER"/>
    <property type="match status" value="1"/>
</dbReference>
<accession>A0A7J6PMF2</accession>
<dbReference type="Pfam" id="PF19026">
    <property type="entry name" value="UBA_HYPK"/>
    <property type="match status" value="1"/>
</dbReference>
<comment type="caution">
    <text evidence="4">The sequence shown here is derived from an EMBL/GenBank/DDBJ whole genome shotgun (WGS) entry which is preliminary data.</text>
</comment>
<dbReference type="InterPro" id="IPR044034">
    <property type="entry name" value="NAC-like_UBA"/>
</dbReference>
<evidence type="ECO:0000256" key="1">
    <source>
        <dbReference type="SAM" id="Coils"/>
    </source>
</evidence>
<evidence type="ECO:0000259" key="3">
    <source>
        <dbReference type="Pfam" id="PF19026"/>
    </source>
</evidence>
<dbReference type="Proteomes" id="UP000553632">
    <property type="component" value="Unassembled WGS sequence"/>
</dbReference>
<feature type="domain" description="Nascent polypeptide-associated complex subunit alpha-like UBA" evidence="3">
    <location>
        <begin position="84"/>
        <end position="128"/>
    </location>
</feature>
<gene>
    <name evidence="4" type="ORF">FOZ63_032572</name>
</gene>
<feature type="compositionally biased region" description="Low complexity" evidence="2">
    <location>
        <begin position="1"/>
        <end position="13"/>
    </location>
</feature>
<sequence length="141" mass="15614">MPSSTTTTSSSPTEGGKAAPSTGADATKRDEARSLEKITDYIEEIEGRKSVDTKVIEQKLKELKAKKEATNRARQERERALMKVKISKDDVEVLVKAFDCCPKLTDETASMILREQDGNLEKALKYVVIHQLQPTTTATTN</sequence>
<dbReference type="EMBL" id="JABANO010039021">
    <property type="protein sequence ID" value="KAF4696691.1"/>
    <property type="molecule type" value="Genomic_DNA"/>
</dbReference>
<evidence type="ECO:0000313" key="4">
    <source>
        <dbReference type="EMBL" id="KAF4696691.1"/>
    </source>
</evidence>
<dbReference type="AlphaFoldDB" id="A0A7J6PMF2"/>
<dbReference type="PANTHER" id="PTHR31184:SF2">
    <property type="entry name" value="HUNTINGTIN-INTERACTING PROTEIN K"/>
    <property type="match status" value="1"/>
</dbReference>
<dbReference type="InterPro" id="IPR052617">
    <property type="entry name" value="Huntingtin-int_K"/>
</dbReference>
<proteinExistence type="predicted"/>
<dbReference type="GO" id="GO:0050821">
    <property type="term" value="P:protein stabilization"/>
    <property type="evidence" value="ECO:0007669"/>
    <property type="project" value="TreeGrafter"/>
</dbReference>
<organism evidence="4 5">
    <name type="scientific">Perkinsus olseni</name>
    <name type="common">Perkinsus atlanticus</name>
    <dbReference type="NCBI Taxonomy" id="32597"/>
    <lineage>
        <taxon>Eukaryota</taxon>
        <taxon>Sar</taxon>
        <taxon>Alveolata</taxon>
        <taxon>Perkinsozoa</taxon>
        <taxon>Perkinsea</taxon>
        <taxon>Perkinsida</taxon>
        <taxon>Perkinsidae</taxon>
        <taxon>Perkinsus</taxon>
    </lineage>
</organism>
<keyword evidence="1" id="KW-0175">Coiled coil</keyword>
<feature type="region of interest" description="Disordered" evidence="2">
    <location>
        <begin position="1"/>
        <end position="33"/>
    </location>
</feature>
<name>A0A7J6PMF2_PEROL</name>
<reference evidence="4 5" key="1">
    <citation type="submission" date="2020-04" db="EMBL/GenBank/DDBJ databases">
        <title>Perkinsus olseni comparative genomics.</title>
        <authorList>
            <person name="Bogema D.R."/>
        </authorList>
    </citation>
    <scope>NUCLEOTIDE SEQUENCE [LARGE SCALE GENOMIC DNA]</scope>
    <source>
        <strain evidence="4 5">ATCC PRA-207</strain>
    </source>
</reference>
<protein>
    <recommendedName>
        <fullName evidence="3">Nascent polypeptide-associated complex subunit alpha-like UBA domain-containing protein</fullName>
    </recommendedName>
</protein>